<dbReference type="InterPro" id="IPR056739">
    <property type="entry name" value="NfeD_membrane"/>
</dbReference>
<dbReference type="InterPro" id="IPR002810">
    <property type="entry name" value="NfeD-like_C"/>
</dbReference>
<gene>
    <name evidence="10" type="ordered locus">Acid345_2529</name>
</gene>
<dbReference type="eggNOG" id="COG1030">
    <property type="taxonomic scope" value="Bacteria"/>
</dbReference>
<feature type="transmembrane region" description="Helical" evidence="5">
    <location>
        <begin position="259"/>
        <end position="278"/>
    </location>
</feature>
<dbReference type="Gene3D" id="2.40.50.140">
    <property type="entry name" value="Nucleic acid-binding proteins"/>
    <property type="match status" value="1"/>
</dbReference>
<evidence type="ECO:0000259" key="9">
    <source>
        <dbReference type="Pfam" id="PF25145"/>
    </source>
</evidence>
<comment type="subcellular location">
    <subcellularLocation>
        <location evidence="1">Membrane</location>
        <topology evidence="1">Multi-pass membrane protein</topology>
    </subcellularLocation>
</comment>
<protein>
    <submittedName>
        <fullName evidence="10">Nodulation efficiency protein NfeD</fullName>
    </submittedName>
</protein>
<feature type="domain" description="NfeD integral membrane" evidence="8">
    <location>
        <begin position="237"/>
        <end position="355"/>
    </location>
</feature>
<dbReference type="EnsemblBacteria" id="ABF41530">
    <property type="protein sequence ID" value="ABF41530"/>
    <property type="gene ID" value="Acid345_2529"/>
</dbReference>
<dbReference type="Pfam" id="PF24961">
    <property type="entry name" value="NfeD_membrane"/>
    <property type="match status" value="1"/>
</dbReference>
<evidence type="ECO:0000313" key="10">
    <source>
        <dbReference type="EMBL" id="ABF41530.1"/>
    </source>
</evidence>
<dbReference type="PANTHER" id="PTHR33507:SF4">
    <property type="entry name" value="NODULATION COMPETITIVENESS PROTEIN NFED"/>
    <property type="match status" value="1"/>
</dbReference>
<evidence type="ECO:0000259" key="8">
    <source>
        <dbReference type="Pfam" id="PF24961"/>
    </source>
</evidence>
<evidence type="ECO:0000256" key="4">
    <source>
        <dbReference type="ARBA" id="ARBA00023136"/>
    </source>
</evidence>
<dbReference type="KEGG" id="aba:Acid345_2529"/>
<dbReference type="SUPFAM" id="SSF141322">
    <property type="entry name" value="NfeD domain-like"/>
    <property type="match status" value="1"/>
</dbReference>
<sequence length="438" mass="46590">MRRLLLLFAALCIALPSLAQVVRLKLDDTIQPVSEEYISRGIDYAAEHNAQAVLIELHTPGGLVTSTRAIISKILGSKVPVIIYVYPTGANAASAGFFILESADIAAMAPGTNTGSAHPVSLAFGVAQTKEDDTMKAKIENDLAAFLRSYVSKRGRNVALAETGVRESKAFSDQEALSQNLIDVIAKDEQDLLSQVNGRTVKRFDGSTVVMKIAAAPITDYDRSLKERLLGFLVDPNIAFLIFAIGAIGLYAEFNHPGAIIPGVVGTVCILLALFAFHFLPIRYAAVTLILASFIFFALEAKFATHGILGIAGIACLALGGMLLVDGPIPEMRVKWEMALSVSVAFGLITVFLMTIALRARRNKVTTGIQGLLGQTGVARSPLSPTGKVTVMGEIWDAASLVPVAAGEPVVIRGIDGLTLRVEPVAQSVAAREVVLQR</sequence>
<dbReference type="GO" id="GO:0016020">
    <property type="term" value="C:membrane"/>
    <property type="evidence" value="ECO:0007669"/>
    <property type="project" value="UniProtKB-SubCell"/>
</dbReference>
<dbReference type="PANTHER" id="PTHR33507">
    <property type="entry name" value="INNER MEMBRANE PROTEIN YBBJ"/>
    <property type="match status" value="1"/>
</dbReference>
<evidence type="ECO:0000256" key="6">
    <source>
        <dbReference type="SAM" id="SignalP"/>
    </source>
</evidence>
<feature type="transmembrane region" description="Helical" evidence="5">
    <location>
        <begin position="338"/>
        <end position="358"/>
    </location>
</feature>
<keyword evidence="11" id="KW-1185">Reference proteome</keyword>
<dbReference type="Pfam" id="PF25145">
    <property type="entry name" value="NfeD1b_N"/>
    <property type="match status" value="1"/>
</dbReference>
<name>Q1INM0_KORVE</name>
<dbReference type="STRING" id="204669.Acid345_2529"/>
<dbReference type="CDD" id="cd07020">
    <property type="entry name" value="Clp_protease_NfeD_1"/>
    <property type="match status" value="1"/>
</dbReference>
<dbReference type="EMBL" id="CP000360">
    <property type="protein sequence ID" value="ABF41530.1"/>
    <property type="molecule type" value="Genomic_DNA"/>
</dbReference>
<dbReference type="InterPro" id="IPR012340">
    <property type="entry name" value="NA-bd_OB-fold"/>
</dbReference>
<dbReference type="RefSeq" id="WP_011523331.1">
    <property type="nucleotide sequence ID" value="NC_008009.1"/>
</dbReference>
<reference evidence="10 11" key="1">
    <citation type="journal article" date="2009" name="Appl. Environ. Microbiol.">
        <title>Three genomes from the phylum Acidobacteria provide insight into the lifestyles of these microorganisms in soils.</title>
        <authorList>
            <person name="Ward N.L."/>
            <person name="Challacombe J.F."/>
            <person name="Janssen P.H."/>
            <person name="Henrissat B."/>
            <person name="Coutinho P.M."/>
            <person name="Wu M."/>
            <person name="Xie G."/>
            <person name="Haft D.H."/>
            <person name="Sait M."/>
            <person name="Badger J."/>
            <person name="Barabote R.D."/>
            <person name="Bradley B."/>
            <person name="Brettin T.S."/>
            <person name="Brinkac L.M."/>
            <person name="Bruce D."/>
            <person name="Creasy T."/>
            <person name="Daugherty S.C."/>
            <person name="Davidsen T.M."/>
            <person name="DeBoy R.T."/>
            <person name="Detter J.C."/>
            <person name="Dodson R.J."/>
            <person name="Durkin A.S."/>
            <person name="Ganapathy A."/>
            <person name="Gwinn-Giglio M."/>
            <person name="Han C.S."/>
            <person name="Khouri H."/>
            <person name="Kiss H."/>
            <person name="Kothari S.P."/>
            <person name="Madupu R."/>
            <person name="Nelson K.E."/>
            <person name="Nelson W.C."/>
            <person name="Paulsen I."/>
            <person name="Penn K."/>
            <person name="Ren Q."/>
            <person name="Rosovitz M.J."/>
            <person name="Selengut J.D."/>
            <person name="Shrivastava S."/>
            <person name="Sullivan S.A."/>
            <person name="Tapia R."/>
            <person name="Thompson L.S."/>
            <person name="Watkins K.L."/>
            <person name="Yang Q."/>
            <person name="Yu C."/>
            <person name="Zafar N."/>
            <person name="Zhou L."/>
            <person name="Kuske C.R."/>
        </authorList>
    </citation>
    <scope>NUCLEOTIDE SEQUENCE [LARGE SCALE GENOMIC DNA]</scope>
    <source>
        <strain evidence="10 11">Ellin345</strain>
    </source>
</reference>
<evidence type="ECO:0000256" key="2">
    <source>
        <dbReference type="ARBA" id="ARBA00022692"/>
    </source>
</evidence>
<feature type="transmembrane region" description="Helical" evidence="5">
    <location>
        <begin position="308"/>
        <end position="326"/>
    </location>
</feature>
<evidence type="ECO:0000259" key="7">
    <source>
        <dbReference type="Pfam" id="PF01957"/>
    </source>
</evidence>
<keyword evidence="2 5" id="KW-0812">Transmembrane</keyword>
<evidence type="ECO:0000256" key="1">
    <source>
        <dbReference type="ARBA" id="ARBA00004141"/>
    </source>
</evidence>
<accession>Q1INM0</accession>
<dbReference type="SUPFAM" id="SSF52096">
    <property type="entry name" value="ClpP/crotonase"/>
    <property type="match status" value="1"/>
</dbReference>
<feature type="chain" id="PRO_5004190996" evidence="6">
    <location>
        <begin position="20"/>
        <end position="438"/>
    </location>
</feature>
<evidence type="ECO:0000256" key="5">
    <source>
        <dbReference type="SAM" id="Phobius"/>
    </source>
</evidence>
<dbReference type="Gene3D" id="3.90.226.10">
    <property type="entry name" value="2-enoyl-CoA Hydratase, Chain A, domain 1"/>
    <property type="match status" value="1"/>
</dbReference>
<proteinExistence type="predicted"/>
<evidence type="ECO:0000256" key="3">
    <source>
        <dbReference type="ARBA" id="ARBA00022989"/>
    </source>
</evidence>
<feature type="domain" description="NfeD1b N-terminal" evidence="9">
    <location>
        <begin position="24"/>
        <end position="182"/>
    </location>
</feature>
<keyword evidence="4 5" id="KW-0472">Membrane</keyword>
<keyword evidence="3 5" id="KW-1133">Transmembrane helix</keyword>
<feature type="domain" description="NfeD-like C-terminal" evidence="7">
    <location>
        <begin position="370"/>
        <end position="424"/>
    </location>
</feature>
<feature type="transmembrane region" description="Helical" evidence="5">
    <location>
        <begin position="229"/>
        <end position="252"/>
    </location>
</feature>
<organism evidence="10 11">
    <name type="scientific">Koribacter versatilis (strain Ellin345)</name>
    <dbReference type="NCBI Taxonomy" id="204669"/>
    <lineage>
        <taxon>Bacteria</taxon>
        <taxon>Pseudomonadati</taxon>
        <taxon>Acidobacteriota</taxon>
        <taxon>Terriglobia</taxon>
        <taxon>Terriglobales</taxon>
        <taxon>Candidatus Korobacteraceae</taxon>
        <taxon>Candidatus Korobacter</taxon>
    </lineage>
</organism>
<feature type="signal peptide" evidence="6">
    <location>
        <begin position="1"/>
        <end position="19"/>
    </location>
</feature>
<dbReference type="InterPro" id="IPR052165">
    <property type="entry name" value="Membrane_assoc_protease"/>
</dbReference>
<keyword evidence="6" id="KW-0732">Signal</keyword>
<dbReference type="OrthoDB" id="9806253at2"/>
<evidence type="ECO:0000313" key="11">
    <source>
        <dbReference type="Proteomes" id="UP000002432"/>
    </source>
</evidence>
<dbReference type="HOGENOM" id="CLU_024619_1_0_0"/>
<dbReference type="Proteomes" id="UP000002432">
    <property type="component" value="Chromosome"/>
</dbReference>
<dbReference type="InterPro" id="IPR029045">
    <property type="entry name" value="ClpP/crotonase-like_dom_sf"/>
</dbReference>
<dbReference type="AlphaFoldDB" id="Q1INM0"/>
<dbReference type="InterPro" id="IPR056738">
    <property type="entry name" value="NfeD1b_N"/>
</dbReference>
<dbReference type="Pfam" id="PF01957">
    <property type="entry name" value="NfeD"/>
    <property type="match status" value="1"/>
</dbReference>